<dbReference type="AlphaFoldDB" id="A0A9Q3IEB8"/>
<comment type="caution">
    <text evidence="11">The sequence shown here is derived from an EMBL/GenBank/DDBJ whole genome shotgun (WGS) entry which is preliminary data.</text>
</comment>
<keyword evidence="3" id="KW-0349">Heme</keyword>
<dbReference type="Pfam" id="PF01328">
    <property type="entry name" value="Peroxidase_2"/>
    <property type="match status" value="1"/>
</dbReference>
<evidence type="ECO:0000256" key="2">
    <source>
        <dbReference type="ARBA" id="ARBA00022559"/>
    </source>
</evidence>
<evidence type="ECO:0000256" key="3">
    <source>
        <dbReference type="ARBA" id="ARBA00022617"/>
    </source>
</evidence>
<keyword evidence="9" id="KW-1133">Transmembrane helix</keyword>
<evidence type="ECO:0000256" key="5">
    <source>
        <dbReference type="ARBA" id="ARBA00023002"/>
    </source>
</evidence>
<keyword evidence="6" id="KW-0408">Iron</keyword>
<dbReference type="GO" id="GO:0004601">
    <property type="term" value="F:peroxidase activity"/>
    <property type="evidence" value="ECO:0007669"/>
    <property type="project" value="UniProtKB-KW"/>
</dbReference>
<comment type="similarity">
    <text evidence="7">Belongs to the chloroperoxidase family.</text>
</comment>
<dbReference type="GO" id="GO:0046872">
    <property type="term" value="F:metal ion binding"/>
    <property type="evidence" value="ECO:0007669"/>
    <property type="project" value="UniProtKB-KW"/>
</dbReference>
<dbReference type="PANTHER" id="PTHR33577:SF9">
    <property type="entry name" value="PEROXIDASE STCC"/>
    <property type="match status" value="1"/>
</dbReference>
<evidence type="ECO:0000256" key="4">
    <source>
        <dbReference type="ARBA" id="ARBA00022723"/>
    </source>
</evidence>
<dbReference type="SUPFAM" id="SSF47571">
    <property type="entry name" value="Cloroperoxidase"/>
    <property type="match status" value="1"/>
</dbReference>
<feature type="transmembrane region" description="Helical" evidence="9">
    <location>
        <begin position="74"/>
        <end position="92"/>
    </location>
</feature>
<keyword evidence="12" id="KW-1185">Reference proteome</keyword>
<evidence type="ECO:0000313" key="11">
    <source>
        <dbReference type="EMBL" id="MBW0538388.1"/>
    </source>
</evidence>
<keyword evidence="9" id="KW-0472">Membrane</keyword>
<dbReference type="OrthoDB" id="407298at2759"/>
<keyword evidence="5" id="KW-0560">Oxidoreductase</keyword>
<feature type="region of interest" description="Disordered" evidence="8">
    <location>
        <begin position="1"/>
        <end position="22"/>
    </location>
</feature>
<evidence type="ECO:0000313" key="12">
    <source>
        <dbReference type="Proteomes" id="UP000765509"/>
    </source>
</evidence>
<feature type="compositionally biased region" description="Basic and acidic residues" evidence="8">
    <location>
        <begin position="11"/>
        <end position="22"/>
    </location>
</feature>
<dbReference type="InterPro" id="IPR036851">
    <property type="entry name" value="Chloroperoxidase-like_sf"/>
</dbReference>
<dbReference type="Gene3D" id="1.10.489.10">
    <property type="entry name" value="Chloroperoxidase-like"/>
    <property type="match status" value="1"/>
</dbReference>
<comment type="cofactor">
    <cofactor evidence="1">
        <name>heme b</name>
        <dbReference type="ChEBI" id="CHEBI:60344"/>
    </cofactor>
</comment>
<keyword evidence="2" id="KW-0575">Peroxidase</keyword>
<dbReference type="EMBL" id="AVOT02042960">
    <property type="protein sequence ID" value="MBW0538388.1"/>
    <property type="molecule type" value="Genomic_DNA"/>
</dbReference>
<evidence type="ECO:0000256" key="7">
    <source>
        <dbReference type="ARBA" id="ARBA00025795"/>
    </source>
</evidence>
<name>A0A9Q3IEB8_9BASI</name>
<evidence type="ECO:0000256" key="1">
    <source>
        <dbReference type="ARBA" id="ARBA00001970"/>
    </source>
</evidence>
<gene>
    <name evidence="11" type="ORF">O181_078103</name>
</gene>
<proteinExistence type="inferred from homology"/>
<organism evidence="11 12">
    <name type="scientific">Austropuccinia psidii MF-1</name>
    <dbReference type="NCBI Taxonomy" id="1389203"/>
    <lineage>
        <taxon>Eukaryota</taxon>
        <taxon>Fungi</taxon>
        <taxon>Dikarya</taxon>
        <taxon>Basidiomycota</taxon>
        <taxon>Pucciniomycotina</taxon>
        <taxon>Pucciniomycetes</taxon>
        <taxon>Pucciniales</taxon>
        <taxon>Sphaerophragmiaceae</taxon>
        <taxon>Austropuccinia</taxon>
    </lineage>
</organism>
<dbReference type="PANTHER" id="PTHR33577">
    <property type="entry name" value="STERIGMATOCYSTIN BIOSYNTHESIS PEROXIDASE STCC-RELATED"/>
    <property type="match status" value="1"/>
</dbReference>
<evidence type="ECO:0000256" key="9">
    <source>
        <dbReference type="SAM" id="Phobius"/>
    </source>
</evidence>
<feature type="domain" description="Heme haloperoxidase family profile" evidence="10">
    <location>
        <begin position="13"/>
        <end position="248"/>
    </location>
</feature>
<evidence type="ECO:0000259" key="10">
    <source>
        <dbReference type="PROSITE" id="PS51405"/>
    </source>
</evidence>
<protein>
    <recommendedName>
        <fullName evidence="10">Heme haloperoxidase family profile domain-containing protein</fullName>
    </recommendedName>
</protein>
<evidence type="ECO:0000256" key="6">
    <source>
        <dbReference type="ARBA" id="ARBA00023004"/>
    </source>
</evidence>
<sequence>MSSETQALLSHENRHGFEGEIKPGPDAKHPYYRRLMGCPCPAIATMINHSYLNPQDDKEKLPFMAFVQALRDCYNFSLPFAFLFVFLANLRLGTLRQGGFSLEALKNHGVLEHDASITRYDEQDGDHLGPQPELIDEFLKSSNHLTNLEEGPKMVTLHDYAEKRVQLERKITSYLPTQPKYRVRLLGVGEAALALLAFREKNSALTGNEVCAREEWLRVWYHEERLPVELGWKNRRSGHKMGIVGFGRICHQIHKRMKMIESAVW</sequence>
<accession>A0A9Q3IEB8</accession>
<dbReference type="Proteomes" id="UP000765509">
    <property type="component" value="Unassembled WGS sequence"/>
</dbReference>
<evidence type="ECO:0000256" key="8">
    <source>
        <dbReference type="SAM" id="MobiDB-lite"/>
    </source>
</evidence>
<reference evidence="11" key="1">
    <citation type="submission" date="2021-03" db="EMBL/GenBank/DDBJ databases">
        <title>Draft genome sequence of rust myrtle Austropuccinia psidii MF-1, a brazilian biotype.</title>
        <authorList>
            <person name="Quecine M.C."/>
            <person name="Pachon D.M.R."/>
            <person name="Bonatelli M.L."/>
            <person name="Correr F.H."/>
            <person name="Franceschini L.M."/>
            <person name="Leite T.F."/>
            <person name="Margarido G.R.A."/>
            <person name="Almeida C.A."/>
            <person name="Ferrarezi J.A."/>
            <person name="Labate C.A."/>
        </authorList>
    </citation>
    <scope>NUCLEOTIDE SEQUENCE</scope>
    <source>
        <strain evidence="11">MF-1</strain>
    </source>
</reference>
<keyword evidence="9" id="KW-0812">Transmembrane</keyword>
<dbReference type="PROSITE" id="PS51405">
    <property type="entry name" value="HEME_HALOPEROXIDASE"/>
    <property type="match status" value="1"/>
</dbReference>
<keyword evidence="4" id="KW-0479">Metal-binding</keyword>
<dbReference type="InterPro" id="IPR000028">
    <property type="entry name" value="Chloroperoxidase"/>
</dbReference>